<sequence length="320" mass="32815">MLAITSLAVALCAAKGALAHGGVLFYSISGTQYQGVVPYNSVANQVSIQRPWYTYDPILNSEAATLACNNYGESLTGASQLTATVKAGSAITACAPDPLAAVLTQPRSNGRFKIDEAGLLSGTVATGFWAADKMIQQNSTWTTTIPSSVPSGNYLIRFETIALHSLPAQHYPECAQITITDGGSLAPTAAQLVTFPGGYKNTDPGLTVDVYGQAAKTATTYVIPGPPLYSGSGSGSTTKPASSTTVVSSTTKTSTTVISTTKPATTTVVSTTKTSSSATPSATGTAAQYGQCGGIGYTGPTVCASPYTCKKTNDYYSQCL</sequence>
<feature type="chain" id="PRO_5034046888" description="AA9 family lytic polysaccharide monooxygenase" evidence="8">
    <location>
        <begin position="20"/>
        <end position="320"/>
    </location>
</feature>
<comment type="catalytic activity">
    <reaction evidence="7">
        <text>[(1-&gt;4)-beta-D-glucosyl]n+m + reduced acceptor + O2 = 4-dehydro-beta-D-glucosyl-[(1-&gt;4)-beta-D-glucosyl]n-1 + [(1-&gt;4)-beta-D-glucosyl]m + acceptor + H2O.</text>
        <dbReference type="EC" id="1.14.99.56"/>
    </reaction>
</comment>
<dbReference type="Pfam" id="PF00734">
    <property type="entry name" value="CBM_1"/>
    <property type="match status" value="1"/>
</dbReference>
<proteinExistence type="predicted"/>
<evidence type="ECO:0000313" key="11">
    <source>
        <dbReference type="Proteomes" id="UP000567179"/>
    </source>
</evidence>
<dbReference type="CDD" id="cd21175">
    <property type="entry name" value="LPMO_AA9"/>
    <property type="match status" value="1"/>
</dbReference>
<name>A0A8H5B4D4_9AGAR</name>
<dbReference type="EMBL" id="JAACJJ010000042">
    <property type="protein sequence ID" value="KAF5316446.1"/>
    <property type="molecule type" value="Genomic_DNA"/>
</dbReference>
<evidence type="ECO:0000256" key="4">
    <source>
        <dbReference type="ARBA" id="ARBA00023008"/>
    </source>
</evidence>
<dbReference type="GO" id="GO:0046872">
    <property type="term" value="F:metal ion binding"/>
    <property type="evidence" value="ECO:0007669"/>
    <property type="project" value="UniProtKB-KW"/>
</dbReference>
<feature type="domain" description="CBM1" evidence="9">
    <location>
        <begin position="284"/>
        <end position="320"/>
    </location>
</feature>
<comment type="caution">
    <text evidence="10">The sequence shown here is derived from an EMBL/GenBank/DDBJ whole genome shotgun (WGS) entry which is preliminary data.</text>
</comment>
<dbReference type="GO" id="GO:0005576">
    <property type="term" value="C:extracellular region"/>
    <property type="evidence" value="ECO:0007669"/>
    <property type="project" value="UniProtKB-SubCell"/>
</dbReference>
<organism evidence="10 11">
    <name type="scientific">Psilocybe cf. subviscida</name>
    <dbReference type="NCBI Taxonomy" id="2480587"/>
    <lineage>
        <taxon>Eukaryota</taxon>
        <taxon>Fungi</taxon>
        <taxon>Dikarya</taxon>
        <taxon>Basidiomycota</taxon>
        <taxon>Agaricomycotina</taxon>
        <taxon>Agaricomycetes</taxon>
        <taxon>Agaricomycetidae</taxon>
        <taxon>Agaricales</taxon>
        <taxon>Agaricineae</taxon>
        <taxon>Strophariaceae</taxon>
        <taxon>Psilocybe</taxon>
    </lineage>
</organism>
<accession>A0A8H5B4D4</accession>
<dbReference type="OrthoDB" id="4849160at2759"/>
<dbReference type="SUPFAM" id="SSF57180">
    <property type="entry name" value="Cellulose-binding domain"/>
    <property type="match status" value="1"/>
</dbReference>
<evidence type="ECO:0000256" key="7">
    <source>
        <dbReference type="RuleBase" id="RU368122"/>
    </source>
</evidence>
<evidence type="ECO:0000313" key="10">
    <source>
        <dbReference type="EMBL" id="KAF5316446.1"/>
    </source>
</evidence>
<feature type="signal peptide" evidence="8">
    <location>
        <begin position="1"/>
        <end position="19"/>
    </location>
</feature>
<dbReference type="InterPro" id="IPR000254">
    <property type="entry name" value="CBD"/>
</dbReference>
<dbReference type="GO" id="GO:0030245">
    <property type="term" value="P:cellulose catabolic process"/>
    <property type="evidence" value="ECO:0007669"/>
    <property type="project" value="UniProtKB-UniRule"/>
</dbReference>
<keyword evidence="7" id="KW-0119">Carbohydrate metabolism</keyword>
<keyword evidence="11" id="KW-1185">Reference proteome</keyword>
<dbReference type="Gene3D" id="2.70.50.70">
    <property type="match status" value="1"/>
</dbReference>
<dbReference type="InterPro" id="IPR005103">
    <property type="entry name" value="AA9_LPMO"/>
</dbReference>
<protein>
    <recommendedName>
        <fullName evidence="7">AA9 family lytic polysaccharide monooxygenase</fullName>
        <ecNumber evidence="7">1.14.99.56</ecNumber>
    </recommendedName>
    <alternativeName>
        <fullName evidence="7">Endo-beta-1,4-glucanase</fullName>
    </alternativeName>
    <alternativeName>
        <fullName evidence="7">Glycosyl hydrolase 61 family protein</fullName>
    </alternativeName>
</protein>
<gene>
    <name evidence="10" type="ORF">D9619_006691</name>
</gene>
<evidence type="ECO:0000256" key="3">
    <source>
        <dbReference type="ARBA" id="ARBA00023002"/>
    </source>
</evidence>
<dbReference type="InterPro" id="IPR035971">
    <property type="entry name" value="CBD_sf"/>
</dbReference>
<evidence type="ECO:0000256" key="6">
    <source>
        <dbReference type="ARBA" id="ARBA00023157"/>
    </source>
</evidence>
<comment type="domain">
    <text evidence="7">Has a modular structure: an endo-beta-1,4-glucanase catalytic module at the N-terminus, a linker rich in serines and threonines, and a C-terminal carbohydrate-binding module (CBM).</text>
</comment>
<dbReference type="Proteomes" id="UP000567179">
    <property type="component" value="Unassembled WGS sequence"/>
</dbReference>
<keyword evidence="1" id="KW-0479">Metal-binding</keyword>
<dbReference type="SMART" id="SM00236">
    <property type="entry name" value="fCBD"/>
    <property type="match status" value="1"/>
</dbReference>
<keyword evidence="3" id="KW-0560">Oxidoreductase</keyword>
<dbReference type="GO" id="GO:0030248">
    <property type="term" value="F:cellulose binding"/>
    <property type="evidence" value="ECO:0007669"/>
    <property type="project" value="UniProtKB-UniRule"/>
</dbReference>
<keyword evidence="4" id="KW-0186">Copper</keyword>
<keyword evidence="5" id="KW-0503">Monooxygenase</keyword>
<keyword evidence="7" id="KW-0964">Secreted</keyword>
<comment type="subcellular location">
    <subcellularLocation>
        <location evidence="7">Secreted</location>
    </subcellularLocation>
</comment>
<dbReference type="InterPro" id="IPR049892">
    <property type="entry name" value="AA9"/>
</dbReference>
<dbReference type="GO" id="GO:0008810">
    <property type="term" value="F:cellulase activity"/>
    <property type="evidence" value="ECO:0007669"/>
    <property type="project" value="UniProtKB-UniRule"/>
</dbReference>
<keyword evidence="7" id="KW-0624">Polysaccharide degradation</keyword>
<keyword evidence="7" id="KW-0136">Cellulose degradation</keyword>
<dbReference type="PROSITE" id="PS51164">
    <property type="entry name" value="CBM1_2"/>
    <property type="match status" value="1"/>
</dbReference>
<dbReference type="PROSITE" id="PS00562">
    <property type="entry name" value="CBM1_1"/>
    <property type="match status" value="1"/>
</dbReference>
<dbReference type="PANTHER" id="PTHR33353:SF19">
    <property type="entry name" value="GLYCOSYLHYDROLASE FAMILY 61-8 PROTEIN"/>
    <property type="match status" value="1"/>
</dbReference>
<keyword evidence="2 8" id="KW-0732">Signal</keyword>
<evidence type="ECO:0000256" key="2">
    <source>
        <dbReference type="ARBA" id="ARBA00022729"/>
    </source>
</evidence>
<evidence type="ECO:0000256" key="1">
    <source>
        <dbReference type="ARBA" id="ARBA00022723"/>
    </source>
</evidence>
<dbReference type="AlphaFoldDB" id="A0A8H5B4D4"/>
<reference evidence="10 11" key="1">
    <citation type="journal article" date="2020" name="ISME J.">
        <title>Uncovering the hidden diversity of litter-decomposition mechanisms in mushroom-forming fungi.</title>
        <authorList>
            <person name="Floudas D."/>
            <person name="Bentzer J."/>
            <person name="Ahren D."/>
            <person name="Johansson T."/>
            <person name="Persson P."/>
            <person name="Tunlid A."/>
        </authorList>
    </citation>
    <scope>NUCLEOTIDE SEQUENCE [LARGE SCALE GENOMIC DNA]</scope>
    <source>
        <strain evidence="10 11">CBS 101986</strain>
    </source>
</reference>
<comment type="function">
    <text evidence="7">Lytic polysaccharide monooxygenase (LMPO) that depolymerizes crystalline and amorphous polysaccharides via the oxidation of scissile alpha- or beta-(1-4)-glycosidic bonds, yielding C1 and/or C4 oxidation products. Catalysis by LPMOs requires the reduction of the active-site copper from Cu(II) to Cu(I) by a reducing agent and H(2)O(2) or O(2) as a cosubstrate.</text>
</comment>
<evidence type="ECO:0000256" key="5">
    <source>
        <dbReference type="ARBA" id="ARBA00023033"/>
    </source>
</evidence>
<evidence type="ECO:0000256" key="8">
    <source>
        <dbReference type="SAM" id="SignalP"/>
    </source>
</evidence>
<evidence type="ECO:0000259" key="9">
    <source>
        <dbReference type="PROSITE" id="PS51164"/>
    </source>
</evidence>
<dbReference type="Pfam" id="PF03443">
    <property type="entry name" value="AA9"/>
    <property type="match status" value="1"/>
</dbReference>
<dbReference type="GO" id="GO:0004497">
    <property type="term" value="F:monooxygenase activity"/>
    <property type="evidence" value="ECO:0007669"/>
    <property type="project" value="UniProtKB-KW"/>
</dbReference>
<dbReference type="EC" id="1.14.99.56" evidence="7"/>
<dbReference type="PANTHER" id="PTHR33353">
    <property type="entry name" value="PUTATIVE (AFU_ORTHOLOGUE AFUA_1G12560)-RELATED"/>
    <property type="match status" value="1"/>
</dbReference>
<keyword evidence="6 7" id="KW-1015">Disulfide bond</keyword>